<comment type="similarity">
    <text evidence="1">Belongs to the ATP-dependent AMP-binding enzyme family.</text>
</comment>
<dbReference type="CDD" id="cd04433">
    <property type="entry name" value="AFD_class_I"/>
    <property type="match status" value="1"/>
</dbReference>
<proteinExistence type="inferred from homology"/>
<feature type="domain" description="AMP-binding enzyme C-terminal" evidence="5">
    <location>
        <begin position="366"/>
        <end position="438"/>
    </location>
</feature>
<dbReference type="SUPFAM" id="SSF56801">
    <property type="entry name" value="Acetyl-CoA synthetase-like"/>
    <property type="match status" value="1"/>
</dbReference>
<evidence type="ECO:0000256" key="1">
    <source>
        <dbReference type="ARBA" id="ARBA00006432"/>
    </source>
</evidence>
<dbReference type="PANTHER" id="PTHR43201:SF5">
    <property type="entry name" value="MEDIUM-CHAIN ACYL-COA LIGASE ACSF2, MITOCHONDRIAL"/>
    <property type="match status" value="1"/>
</dbReference>
<dbReference type="PROSITE" id="PS00455">
    <property type="entry name" value="AMP_BINDING"/>
    <property type="match status" value="1"/>
</dbReference>
<evidence type="ECO:0000256" key="2">
    <source>
        <dbReference type="ARBA" id="ARBA00022598"/>
    </source>
</evidence>
<organism evidence="6 7">
    <name type="scientific">Salinivibrio kushneri</name>
    <dbReference type="NCBI Taxonomy" id="1908198"/>
    <lineage>
        <taxon>Bacteria</taxon>
        <taxon>Pseudomonadati</taxon>
        <taxon>Pseudomonadota</taxon>
        <taxon>Gammaproteobacteria</taxon>
        <taxon>Vibrionales</taxon>
        <taxon>Vibrionaceae</taxon>
        <taxon>Salinivibrio</taxon>
    </lineage>
</organism>
<dbReference type="InterPro" id="IPR000873">
    <property type="entry name" value="AMP-dep_synth/lig_dom"/>
</dbReference>
<dbReference type="AlphaFoldDB" id="A0AA47KJR3"/>
<dbReference type="Gene3D" id="3.40.50.12780">
    <property type="entry name" value="N-terminal domain of ligase-like"/>
    <property type="match status" value="1"/>
</dbReference>
<dbReference type="InterPro" id="IPR042099">
    <property type="entry name" value="ANL_N_sf"/>
</dbReference>
<keyword evidence="3" id="KW-1133">Transmembrane helix</keyword>
<evidence type="ECO:0000259" key="5">
    <source>
        <dbReference type="Pfam" id="PF13193"/>
    </source>
</evidence>
<gene>
    <name evidence="6" type="ORF">N8M53_08530</name>
</gene>
<evidence type="ECO:0000259" key="4">
    <source>
        <dbReference type="Pfam" id="PF00501"/>
    </source>
</evidence>
<accession>A0AA47KJR3</accession>
<dbReference type="PANTHER" id="PTHR43201">
    <property type="entry name" value="ACYL-COA SYNTHETASE"/>
    <property type="match status" value="1"/>
</dbReference>
<feature type="transmembrane region" description="Helical" evidence="3">
    <location>
        <begin position="172"/>
        <end position="193"/>
    </location>
</feature>
<keyword evidence="3" id="KW-0472">Membrane</keyword>
<dbReference type="EMBL" id="CP114588">
    <property type="protein sequence ID" value="WBA07887.1"/>
    <property type="molecule type" value="Genomic_DNA"/>
</dbReference>
<evidence type="ECO:0000313" key="7">
    <source>
        <dbReference type="Proteomes" id="UP001164748"/>
    </source>
</evidence>
<sequence>MIDIDKILKGDAQSVAIEINELKVSYGELKSKIALMEAFFEENGLTQGKRICLAVDDPLEYYTHLLACFAKGVVVCPLSETYSDNYSDRILSIFRPSAVLKNGQNLILKSWEEETLSPELGSTALVTFTSGTTGIPKGVCHSLDGLIRCCEAFNEHNDLNAKTKMMHVMPRFYMAGILNTFLSPLLAGGTVVISDTFSAQNASVLFKKYCSSKANSIWLSPSMLLLSSKMTRDKEAIAWLSNSNSKVFVGTAPLPSKSKEIFQQKFSCEVLESYGTSELLFISCAKAGEGHTEGVGKPIDGVNISFTDDEEVLVDSPWTMLGYINADGTGRYTGDIGKLDDGHLIITGRKKDLVIKGGQNISPRYIEESALSSDTIEEAAVVAEPHSFWGEVPILYILPNQSYAEKEFRDFLTSRLSKEQYPEKIYVVKSFPKTATGKIVKNAIVRE</sequence>
<dbReference type="Pfam" id="PF00501">
    <property type="entry name" value="AMP-binding"/>
    <property type="match status" value="1"/>
</dbReference>
<evidence type="ECO:0000256" key="3">
    <source>
        <dbReference type="SAM" id="Phobius"/>
    </source>
</evidence>
<dbReference type="Pfam" id="PF13193">
    <property type="entry name" value="AMP-binding_C"/>
    <property type="match status" value="1"/>
</dbReference>
<dbReference type="GO" id="GO:0031956">
    <property type="term" value="F:medium-chain fatty acid-CoA ligase activity"/>
    <property type="evidence" value="ECO:0007669"/>
    <property type="project" value="TreeGrafter"/>
</dbReference>
<dbReference type="Proteomes" id="UP001164748">
    <property type="component" value="Chromosome"/>
</dbReference>
<evidence type="ECO:0000313" key="6">
    <source>
        <dbReference type="EMBL" id="WBA07887.1"/>
    </source>
</evidence>
<feature type="domain" description="AMP-dependent synthetase/ligase" evidence="4">
    <location>
        <begin position="20"/>
        <end position="323"/>
    </location>
</feature>
<dbReference type="GO" id="GO:0006631">
    <property type="term" value="P:fatty acid metabolic process"/>
    <property type="evidence" value="ECO:0007669"/>
    <property type="project" value="TreeGrafter"/>
</dbReference>
<dbReference type="InterPro" id="IPR020845">
    <property type="entry name" value="AMP-binding_CS"/>
</dbReference>
<reference evidence="6" key="1">
    <citation type="submission" date="2022-09" db="EMBL/GenBank/DDBJ databases">
        <authorList>
            <person name="Li Z.-J."/>
        </authorList>
    </citation>
    <scope>NUCLEOTIDE SEQUENCE</scope>
    <source>
        <strain evidence="6">TGB11</strain>
    </source>
</reference>
<dbReference type="InterPro" id="IPR045851">
    <property type="entry name" value="AMP-bd_C_sf"/>
</dbReference>
<name>A0AA47KJR3_9GAMM</name>
<keyword evidence="2" id="KW-0436">Ligase</keyword>
<keyword evidence="3" id="KW-0812">Transmembrane</keyword>
<protein>
    <submittedName>
        <fullName evidence="6">Class I adenylate-forming enzyme family protein</fullName>
    </submittedName>
</protein>
<dbReference type="Gene3D" id="3.30.300.30">
    <property type="match status" value="1"/>
</dbReference>
<dbReference type="InterPro" id="IPR025110">
    <property type="entry name" value="AMP-bd_C"/>
</dbReference>
<dbReference type="RefSeq" id="WP_269578472.1">
    <property type="nucleotide sequence ID" value="NZ_CP114588.1"/>
</dbReference>